<evidence type="ECO:0000256" key="7">
    <source>
        <dbReference type="ARBA" id="ARBA00022692"/>
    </source>
</evidence>
<evidence type="ECO:0000256" key="8">
    <source>
        <dbReference type="ARBA" id="ARBA00022792"/>
    </source>
</evidence>
<name>A0AA96S0J1_9ECHI</name>
<evidence type="ECO:0000256" key="2">
    <source>
        <dbReference type="ARBA" id="ARBA00007012"/>
    </source>
</evidence>
<evidence type="ECO:0000256" key="13">
    <source>
        <dbReference type="ARBA" id="ARBA00023075"/>
    </source>
</evidence>
<dbReference type="PANTHER" id="PTHR46552:SF1">
    <property type="entry name" value="NADH-UBIQUINONE OXIDOREDUCTASE CHAIN 2"/>
    <property type="match status" value="1"/>
</dbReference>
<evidence type="ECO:0000256" key="6">
    <source>
        <dbReference type="ARBA" id="ARBA00022660"/>
    </source>
</evidence>
<dbReference type="AlphaFoldDB" id="A0AA96S0J1"/>
<dbReference type="InterPro" id="IPR010933">
    <property type="entry name" value="NADH_DH_su2_C"/>
</dbReference>
<dbReference type="PANTHER" id="PTHR46552">
    <property type="entry name" value="NADH-UBIQUINONE OXIDOREDUCTASE CHAIN 2"/>
    <property type="match status" value="1"/>
</dbReference>
<reference evidence="20" key="1">
    <citation type="submission" date="2023-03" db="EMBL/GenBank/DDBJ databases">
        <authorList>
            <person name="Sun Y."/>
        </authorList>
    </citation>
    <scope>NUCLEOTIDE SEQUENCE</scope>
    <source>
        <strain evidence="20">DY72</strain>
    </source>
</reference>
<evidence type="ECO:0000313" key="20">
    <source>
        <dbReference type="EMBL" id="WNS59350.1"/>
    </source>
</evidence>
<feature type="domain" description="NADH dehydrogenase subunit 2 C-terminal" evidence="19">
    <location>
        <begin position="290"/>
        <end position="344"/>
    </location>
</feature>
<gene>
    <name evidence="20" type="primary">nad2</name>
</gene>
<feature type="transmembrane region" description="Helical" evidence="17">
    <location>
        <begin position="152"/>
        <end position="171"/>
    </location>
</feature>
<protein>
    <recommendedName>
        <fullName evidence="4 17">NADH-ubiquinone oxidoreductase chain 2</fullName>
        <ecNumber evidence="3 17">7.1.1.2</ecNumber>
    </recommendedName>
</protein>
<feature type="transmembrane region" description="Helical" evidence="17">
    <location>
        <begin position="322"/>
        <end position="344"/>
    </location>
</feature>
<feature type="transmembrane region" description="Helical" evidence="17">
    <location>
        <begin position="236"/>
        <end position="255"/>
    </location>
</feature>
<keyword evidence="12 17" id="KW-0520">NAD</keyword>
<dbReference type="GO" id="GO:0006120">
    <property type="term" value="P:mitochondrial electron transport, NADH to ubiquinone"/>
    <property type="evidence" value="ECO:0007669"/>
    <property type="project" value="InterPro"/>
</dbReference>
<accession>A0AA96S0J1</accession>
<evidence type="ECO:0000256" key="12">
    <source>
        <dbReference type="ARBA" id="ARBA00023027"/>
    </source>
</evidence>
<evidence type="ECO:0000256" key="5">
    <source>
        <dbReference type="ARBA" id="ARBA00022448"/>
    </source>
</evidence>
<keyword evidence="14 17" id="KW-0496">Mitochondrion</keyword>
<keyword evidence="6 17" id="KW-0679">Respiratory chain</keyword>
<dbReference type="GO" id="GO:0005743">
    <property type="term" value="C:mitochondrial inner membrane"/>
    <property type="evidence" value="ECO:0007669"/>
    <property type="project" value="UniProtKB-SubCell"/>
</dbReference>
<evidence type="ECO:0000256" key="3">
    <source>
        <dbReference type="ARBA" id="ARBA00012944"/>
    </source>
</evidence>
<feature type="transmembrane region" description="Helical" evidence="17">
    <location>
        <begin position="96"/>
        <end position="115"/>
    </location>
</feature>
<evidence type="ECO:0000259" key="18">
    <source>
        <dbReference type="Pfam" id="PF00361"/>
    </source>
</evidence>
<dbReference type="InterPro" id="IPR001750">
    <property type="entry name" value="ND/Mrp_TM"/>
</dbReference>
<dbReference type="EC" id="7.1.1.2" evidence="3 17"/>
<keyword evidence="8 17" id="KW-0999">Mitochondrion inner membrane</keyword>
<evidence type="ECO:0000256" key="15">
    <source>
        <dbReference type="ARBA" id="ARBA00023136"/>
    </source>
</evidence>
<evidence type="ECO:0000259" key="19">
    <source>
        <dbReference type="Pfam" id="PF06444"/>
    </source>
</evidence>
<keyword evidence="11 17" id="KW-1133">Transmembrane helix</keyword>
<dbReference type="Pfam" id="PF06444">
    <property type="entry name" value="NADH_dehy_S2_C"/>
    <property type="match status" value="1"/>
</dbReference>
<evidence type="ECO:0000256" key="10">
    <source>
        <dbReference type="ARBA" id="ARBA00022982"/>
    </source>
</evidence>
<feature type="transmembrane region" description="Helical" evidence="17">
    <location>
        <begin position="27"/>
        <end position="45"/>
    </location>
</feature>
<evidence type="ECO:0000256" key="4">
    <source>
        <dbReference type="ARBA" id="ARBA00021008"/>
    </source>
</evidence>
<dbReference type="EMBL" id="OQ721985">
    <property type="protein sequence ID" value="WNS59350.1"/>
    <property type="molecule type" value="Genomic_DNA"/>
</dbReference>
<keyword evidence="13 17" id="KW-0830">Ubiquinone</keyword>
<evidence type="ECO:0000256" key="1">
    <source>
        <dbReference type="ARBA" id="ARBA00004448"/>
    </source>
</evidence>
<feature type="transmembrane region" description="Helical" evidence="17">
    <location>
        <begin position="178"/>
        <end position="196"/>
    </location>
</feature>
<dbReference type="PRINTS" id="PR01436">
    <property type="entry name" value="NADHDHGNASE2"/>
</dbReference>
<feature type="transmembrane region" description="Helical" evidence="17">
    <location>
        <begin position="275"/>
        <end position="294"/>
    </location>
</feature>
<dbReference type="GO" id="GO:0008137">
    <property type="term" value="F:NADH dehydrogenase (ubiquinone) activity"/>
    <property type="evidence" value="ECO:0007669"/>
    <property type="project" value="UniProtKB-EC"/>
</dbReference>
<evidence type="ECO:0000256" key="14">
    <source>
        <dbReference type="ARBA" id="ARBA00023128"/>
    </source>
</evidence>
<comment type="similarity">
    <text evidence="2 17">Belongs to the complex I subunit 2 family.</text>
</comment>
<keyword evidence="7 17" id="KW-0812">Transmembrane</keyword>
<feature type="transmembrane region" description="Helical" evidence="17">
    <location>
        <begin position="57"/>
        <end position="76"/>
    </location>
</feature>
<feature type="domain" description="NADH:quinone oxidoreductase/Mrp antiporter transmembrane" evidence="18">
    <location>
        <begin position="23"/>
        <end position="285"/>
    </location>
</feature>
<comment type="function">
    <text evidence="17">Core subunit of the mitochondrial membrane respiratory chain NADH dehydrogenase (Complex I) which catalyzes electron transfer from NADH through the respiratory chain, using ubiquinone as an electron acceptor. Essential for the catalytic activity and assembly of complex I.</text>
</comment>
<organism evidence="20">
    <name type="scientific">Hyocrinidae sp</name>
    <dbReference type="NCBI Taxonomy" id="3078845"/>
    <lineage>
        <taxon>Eukaryota</taxon>
        <taxon>Metazoa</taxon>
        <taxon>Echinodermata</taxon>
        <taxon>Pelmatozoa</taxon>
        <taxon>Crinoidea</taxon>
        <taxon>Articulata</taxon>
        <taxon>Hyocrinida</taxon>
        <taxon>Hyocrinidae</taxon>
    </lineage>
</organism>
<keyword evidence="10 17" id="KW-0249">Electron transport</keyword>
<evidence type="ECO:0000256" key="11">
    <source>
        <dbReference type="ARBA" id="ARBA00022989"/>
    </source>
</evidence>
<comment type="catalytic activity">
    <reaction evidence="16 17">
        <text>a ubiquinone + NADH + 5 H(+)(in) = a ubiquinol + NAD(+) + 4 H(+)(out)</text>
        <dbReference type="Rhea" id="RHEA:29091"/>
        <dbReference type="Rhea" id="RHEA-COMP:9565"/>
        <dbReference type="Rhea" id="RHEA-COMP:9566"/>
        <dbReference type="ChEBI" id="CHEBI:15378"/>
        <dbReference type="ChEBI" id="CHEBI:16389"/>
        <dbReference type="ChEBI" id="CHEBI:17976"/>
        <dbReference type="ChEBI" id="CHEBI:57540"/>
        <dbReference type="ChEBI" id="CHEBI:57945"/>
        <dbReference type="EC" id="7.1.1.2"/>
    </reaction>
</comment>
<keyword evidence="5" id="KW-0813">Transport</keyword>
<dbReference type="InterPro" id="IPR050175">
    <property type="entry name" value="Complex_I_Subunit_2"/>
</dbReference>
<evidence type="ECO:0000256" key="16">
    <source>
        <dbReference type="ARBA" id="ARBA00049551"/>
    </source>
</evidence>
<keyword evidence="9 17" id="KW-1278">Translocase</keyword>
<evidence type="ECO:0000256" key="9">
    <source>
        <dbReference type="ARBA" id="ARBA00022967"/>
    </source>
</evidence>
<geneLocation type="mitochondrion" evidence="20"/>
<evidence type="ECO:0000256" key="17">
    <source>
        <dbReference type="RuleBase" id="RU003403"/>
    </source>
</evidence>
<feature type="transmembrane region" description="Helical" evidence="17">
    <location>
        <begin position="127"/>
        <end position="146"/>
    </location>
</feature>
<dbReference type="InterPro" id="IPR003917">
    <property type="entry name" value="NADH_UbQ_OxRdtase_chain2"/>
</dbReference>
<dbReference type="Pfam" id="PF00361">
    <property type="entry name" value="Proton_antipo_M"/>
    <property type="match status" value="1"/>
</dbReference>
<feature type="transmembrane region" description="Helical" evidence="17">
    <location>
        <begin position="202"/>
        <end position="224"/>
    </location>
</feature>
<comment type="subcellular location">
    <subcellularLocation>
        <location evidence="1 17">Mitochondrion inner membrane</location>
        <topology evidence="1 17">Multi-pass membrane protein</topology>
    </subcellularLocation>
</comment>
<feature type="transmembrane region" description="Helical" evidence="17">
    <location>
        <begin position="5"/>
        <end position="21"/>
    </location>
</feature>
<keyword evidence="15 17" id="KW-0472">Membrane</keyword>
<proteinExistence type="inferred from homology"/>
<sequence length="348" mass="38444">MNRLIIIFLSNNIILGTIIVITSNHWFLIWMGLEINTLSIIPIIISSQTTRNTEATIKYFIINAIAAAIILNSALINTWETGSWLINNPINNLNSILIISALSLKISMAPFHLWFPDVISGTNLVQGLILTTWQKIAPTIIILNIINSINTNIIIISTILSIIVGSWGGLNQTNTRKIMAYSSITHIGWIILIGIFNQEASLIIFTIYIIINTSIFILIINNNIKNINSINKNNIISPWIAPLITLSILSLGGLPPFTGFINKFISLNVLINNNAILITIPLIIGSLVSLFFYLRIAFNSNLIIFPNNSLLINNIRNKENNFVIITSATTIIALSGLVILPTIISITA</sequence>